<dbReference type="InterPro" id="IPR027417">
    <property type="entry name" value="P-loop_NTPase"/>
</dbReference>
<dbReference type="InterPro" id="IPR011335">
    <property type="entry name" value="Restrct_endonuc-II-like"/>
</dbReference>
<dbReference type="Pfam" id="PF13173">
    <property type="entry name" value="AAA_14"/>
    <property type="match status" value="1"/>
</dbReference>
<dbReference type="InterPro" id="IPR025420">
    <property type="entry name" value="DUF4143"/>
</dbReference>
<evidence type="ECO:0000313" key="2">
    <source>
        <dbReference type="EMBL" id="SNQ61338.1"/>
    </source>
</evidence>
<evidence type="ECO:0000259" key="1">
    <source>
        <dbReference type="SMART" id="SM00382"/>
    </source>
</evidence>
<dbReference type="InterPro" id="IPR003593">
    <property type="entry name" value="AAA+_ATPase"/>
</dbReference>
<dbReference type="InterPro" id="IPR011856">
    <property type="entry name" value="tRNA_endonuc-like_dom_sf"/>
</dbReference>
<dbReference type="Gene3D" id="3.40.50.300">
    <property type="entry name" value="P-loop containing nucleotide triphosphate hydrolases"/>
    <property type="match status" value="1"/>
</dbReference>
<dbReference type="PANTHER" id="PTHR33295">
    <property type="entry name" value="ATPASE"/>
    <property type="match status" value="1"/>
</dbReference>
<dbReference type="Pfam" id="PF13635">
    <property type="entry name" value="DUF4143"/>
    <property type="match status" value="1"/>
</dbReference>
<dbReference type="SUPFAM" id="SSF52540">
    <property type="entry name" value="P-loop containing nucleoside triphosphate hydrolases"/>
    <property type="match status" value="1"/>
</dbReference>
<dbReference type="GO" id="GO:0003676">
    <property type="term" value="F:nucleic acid binding"/>
    <property type="evidence" value="ECO:0007669"/>
    <property type="project" value="InterPro"/>
</dbReference>
<reference evidence="3" key="1">
    <citation type="submission" date="2017-06" db="EMBL/GenBank/DDBJ databases">
        <authorList>
            <person name="Cremers G."/>
        </authorList>
    </citation>
    <scope>NUCLEOTIDE SEQUENCE [LARGE SCALE GENOMIC DNA]</scope>
</reference>
<dbReference type="SMART" id="SM00382">
    <property type="entry name" value="AAA"/>
    <property type="match status" value="1"/>
</dbReference>
<protein>
    <recommendedName>
        <fullName evidence="1">AAA+ ATPase domain-containing protein</fullName>
    </recommendedName>
</protein>
<evidence type="ECO:0000313" key="3">
    <source>
        <dbReference type="Proteomes" id="UP000218615"/>
    </source>
</evidence>
<name>A0A284VQ46_9EURY</name>
<accession>A0A284VQ46</accession>
<dbReference type="EMBL" id="FZMP01000178">
    <property type="protein sequence ID" value="SNQ61338.1"/>
    <property type="molecule type" value="Genomic_DNA"/>
</dbReference>
<dbReference type="AlphaFoldDB" id="A0A284VQ46"/>
<proteinExistence type="predicted"/>
<dbReference type="InterPro" id="IPR041682">
    <property type="entry name" value="AAA_14"/>
</dbReference>
<gene>
    <name evidence="2" type="ORF">MNV_330006</name>
</gene>
<dbReference type="PANTHER" id="PTHR33295:SF8">
    <property type="entry name" value="AAA+ ATPASE DOMAIN-CONTAINING PROTEIN"/>
    <property type="match status" value="1"/>
</dbReference>
<sequence>MLSMEERHRVLLIKQNPWWQDKKLSLPEFERALHERILKYVGYKQIIAIVGLRRVGKTVLVKQILQKLDAPKNNLCYISLDDIDFQKYNTAEDLINYFLEFSDKSKVRYLFMDEVQKLPNWADLLKVYYDTEENLKIFISGSASLELNQYKETLAGRILTFYLPILTFKEYVRYFGLEYEISRKELFREYDLKFAEKKERYKALFESYLIKGAFPELLEIKDEEFIKKYIKESVIEKAITDIARLSGEDEKIIYELLRLLANSNARLFEIVNLSGILKVNRNLISYYVNLLEKSFLINVAYNFTASVAKQVRASKKQYSAHSSIVIALLDYPFEIINTEVVGHLVEAAVAGNIDKTAFWRTPQKDEVDIVVKEKERILPIEVKYQSYITNNDVRPVLKFCQKFEVKKGIIITKDQLEKRDIEGTEILFIPAWLFLLLSGI</sequence>
<dbReference type="Gene3D" id="3.40.1350.10">
    <property type="match status" value="1"/>
</dbReference>
<organism evidence="2 3">
    <name type="scientific">Candidatus Methanoperedens nitratireducens</name>
    <dbReference type="NCBI Taxonomy" id="1392998"/>
    <lineage>
        <taxon>Archaea</taxon>
        <taxon>Methanobacteriati</taxon>
        <taxon>Methanobacteriota</taxon>
        <taxon>Stenosarchaea group</taxon>
        <taxon>Methanomicrobia</taxon>
        <taxon>Methanosarcinales</taxon>
        <taxon>ANME-2 cluster</taxon>
        <taxon>Candidatus Methanoperedentaceae</taxon>
        <taxon>Candidatus Methanoperedens</taxon>
    </lineage>
</organism>
<dbReference type="SUPFAM" id="SSF52980">
    <property type="entry name" value="Restriction endonuclease-like"/>
    <property type="match status" value="1"/>
</dbReference>
<feature type="domain" description="AAA+ ATPase" evidence="1">
    <location>
        <begin position="43"/>
        <end position="169"/>
    </location>
</feature>
<keyword evidence="3" id="KW-1185">Reference proteome</keyword>
<dbReference type="Proteomes" id="UP000218615">
    <property type="component" value="Unassembled WGS sequence"/>
</dbReference>